<dbReference type="Pfam" id="PF00248">
    <property type="entry name" value="Aldo_ket_red"/>
    <property type="match status" value="1"/>
</dbReference>
<dbReference type="PRINTS" id="PR00069">
    <property type="entry name" value="ALDKETRDTASE"/>
</dbReference>
<dbReference type="InterPro" id="IPR050791">
    <property type="entry name" value="Aldo-Keto_reductase"/>
</dbReference>
<name>A0ABN5FK35_9PROT</name>
<dbReference type="SUPFAM" id="SSF51430">
    <property type="entry name" value="NAD(P)-linked oxidoreductase"/>
    <property type="match status" value="1"/>
</dbReference>
<dbReference type="InterPro" id="IPR036812">
    <property type="entry name" value="NAD(P)_OxRdtase_dom_sf"/>
</dbReference>
<keyword evidence="1" id="KW-0560">Oxidoreductase</keyword>
<sequence>MTFPNRFLGRNGPAVSAIGLGCMGMSDFYGPSVRTDALQTIDRALEAGITLLDTGDFYGMGDNEMLLAEALQGTGKNKRDRAFIQVKFGAQRGPDGAFLGTDARPAAVKTALAYSLKRLKTDYVDLYMTGLDPTVPIEETIGAMADLVEQGYVRHIGISNLDAAIIRRAHATHPITALQYEYSVISRDMEAEILPLCRELGIGITAYGVLGRGLLTGSTGAGETDWRSKILPRFQGENLEANRKLVAVLQDFARQEGLSPAQAAIAWVASQGEDIIPLVGARTLARLEEAIASPLKLPAGILARMEKALPTDQVQGSRLMSLRR</sequence>
<dbReference type="Proteomes" id="UP000233458">
    <property type="component" value="Chromosome"/>
</dbReference>
<organism evidence="3 4">
    <name type="scientific">Thalassospira marina</name>
    <dbReference type="NCBI Taxonomy" id="2048283"/>
    <lineage>
        <taxon>Bacteria</taxon>
        <taxon>Pseudomonadati</taxon>
        <taxon>Pseudomonadota</taxon>
        <taxon>Alphaproteobacteria</taxon>
        <taxon>Rhodospirillales</taxon>
        <taxon>Thalassospiraceae</taxon>
        <taxon>Thalassospira</taxon>
    </lineage>
</organism>
<evidence type="ECO:0000313" key="4">
    <source>
        <dbReference type="Proteomes" id="UP000233458"/>
    </source>
</evidence>
<proteinExistence type="predicted"/>
<evidence type="ECO:0000256" key="1">
    <source>
        <dbReference type="ARBA" id="ARBA00023002"/>
    </source>
</evidence>
<dbReference type="PROSITE" id="PS51257">
    <property type="entry name" value="PROKAR_LIPOPROTEIN"/>
    <property type="match status" value="1"/>
</dbReference>
<evidence type="ECO:0000313" key="3">
    <source>
        <dbReference type="EMBL" id="AUG54713.1"/>
    </source>
</evidence>
<dbReference type="Gene3D" id="3.20.20.100">
    <property type="entry name" value="NADP-dependent oxidoreductase domain"/>
    <property type="match status" value="1"/>
</dbReference>
<keyword evidence="4" id="KW-1185">Reference proteome</keyword>
<gene>
    <name evidence="3" type="ORF">CSC3H3_19785</name>
</gene>
<dbReference type="RefSeq" id="WP_101285955.1">
    <property type="nucleotide sequence ID" value="NZ_CP024199.1"/>
</dbReference>
<dbReference type="InterPro" id="IPR020471">
    <property type="entry name" value="AKR"/>
</dbReference>
<feature type="domain" description="NADP-dependent oxidoreductase" evidence="2">
    <location>
        <begin position="18"/>
        <end position="299"/>
    </location>
</feature>
<reference evidence="3 4" key="1">
    <citation type="submission" date="2017-10" db="EMBL/GenBank/DDBJ databases">
        <title>Biodiversity and function of Thalassospira species in the particle-attached aromatic-hydrocarbon-degrading consortia from the surface seawater of the China South Sea.</title>
        <authorList>
            <person name="Dong C."/>
            <person name="Liu R."/>
            <person name="Shao Z."/>
        </authorList>
    </citation>
    <scope>NUCLEOTIDE SEQUENCE [LARGE SCALE GENOMIC DNA]</scope>
    <source>
        <strain evidence="3 4">CSC3H3</strain>
    </source>
</reference>
<dbReference type="PANTHER" id="PTHR43625:SF40">
    <property type="entry name" value="ALDO-KETO REDUCTASE YAKC [NADP(+)]"/>
    <property type="match status" value="1"/>
</dbReference>
<accession>A0ABN5FK35</accession>
<dbReference type="PANTHER" id="PTHR43625">
    <property type="entry name" value="AFLATOXIN B1 ALDEHYDE REDUCTASE"/>
    <property type="match status" value="1"/>
</dbReference>
<protein>
    <submittedName>
        <fullName evidence="3">Aldo/keto reductase</fullName>
    </submittedName>
</protein>
<dbReference type="EMBL" id="CP024199">
    <property type="protein sequence ID" value="AUG54713.1"/>
    <property type="molecule type" value="Genomic_DNA"/>
</dbReference>
<dbReference type="InterPro" id="IPR023210">
    <property type="entry name" value="NADP_OxRdtase_dom"/>
</dbReference>
<evidence type="ECO:0000259" key="2">
    <source>
        <dbReference type="Pfam" id="PF00248"/>
    </source>
</evidence>